<dbReference type="OrthoDB" id="8457206at2"/>
<dbReference type="RefSeq" id="WP_008835312.1">
    <property type="nucleotide sequence ID" value="NZ_AHAM01000057.1"/>
</dbReference>
<keyword evidence="1" id="KW-0175">Coiled coil</keyword>
<sequence>MTDHAEALKPFARFIEHHDGPNGMQSATREAMNADSYVILKLSPGYPPITLGDFRRARDAIAGLSAPEKPFAYMTLAGFERFLRGSDAETHVLMRGPGNPNHDPLRVALYATPPAPQPALIEERTEIASQLIAKAIAEEAQLEALRAKVETLTAALEEIRDMPLTNPVAVYEIARTALAEQGEAPQRYRIEHDGFVGTKIGEYQRLDGKRGVVLQQDGTNIVHVYGIKWLIPVEGEAPQPIGDTCLEGRGRAPADYYVILKEFANELGGEIPNASLPRLARLLAARPKSGSDQ</sequence>
<accession>H0HNF0</accession>
<evidence type="ECO:0000256" key="1">
    <source>
        <dbReference type="SAM" id="Coils"/>
    </source>
</evidence>
<reference evidence="2 3" key="1">
    <citation type="journal article" date="2012" name="J. Bacteriol.">
        <title>Draft Genome Sequence of Mesorhizobium alhagi CCNWXJ12-2T, a Novel Salt-Resistant Species Isolated from the Desert of Northwestern China.</title>
        <authorList>
            <person name="Zhou M."/>
            <person name="Chen W."/>
            <person name="Chen H."/>
            <person name="Wei G."/>
        </authorList>
    </citation>
    <scope>NUCLEOTIDE SEQUENCE [LARGE SCALE GENOMIC DNA]</scope>
    <source>
        <strain evidence="2 3">CCNWXJ12-2</strain>
    </source>
</reference>
<gene>
    <name evidence="2" type="ORF">MAXJ12_08364</name>
</gene>
<dbReference type="Proteomes" id="UP000003250">
    <property type="component" value="Unassembled WGS sequence"/>
</dbReference>
<evidence type="ECO:0000313" key="2">
    <source>
        <dbReference type="EMBL" id="EHK57722.1"/>
    </source>
</evidence>
<dbReference type="EMBL" id="AHAM01000057">
    <property type="protein sequence ID" value="EHK57722.1"/>
    <property type="molecule type" value="Genomic_DNA"/>
</dbReference>
<protein>
    <submittedName>
        <fullName evidence="2">Uncharacterized protein</fullName>
    </submittedName>
</protein>
<name>H0HNF0_9HYPH</name>
<dbReference type="PATRIC" id="fig|1107882.3.peg.1632"/>
<dbReference type="AlphaFoldDB" id="H0HNF0"/>
<organism evidence="2 3">
    <name type="scientific">Mesorhizobium alhagi CCNWXJ12-2</name>
    <dbReference type="NCBI Taxonomy" id="1107882"/>
    <lineage>
        <taxon>Bacteria</taxon>
        <taxon>Pseudomonadati</taxon>
        <taxon>Pseudomonadota</taxon>
        <taxon>Alphaproteobacteria</taxon>
        <taxon>Hyphomicrobiales</taxon>
        <taxon>Phyllobacteriaceae</taxon>
        <taxon>Allomesorhizobium</taxon>
    </lineage>
</organism>
<evidence type="ECO:0000313" key="3">
    <source>
        <dbReference type="Proteomes" id="UP000003250"/>
    </source>
</evidence>
<keyword evidence="3" id="KW-1185">Reference proteome</keyword>
<proteinExistence type="predicted"/>
<feature type="coiled-coil region" evidence="1">
    <location>
        <begin position="128"/>
        <end position="162"/>
    </location>
</feature>